<dbReference type="Gene3D" id="1.10.10.10">
    <property type="entry name" value="Winged helix-like DNA-binding domain superfamily/Winged helix DNA-binding domain"/>
    <property type="match status" value="1"/>
</dbReference>
<dbReference type="InterPro" id="IPR019885">
    <property type="entry name" value="Tscrpt_reg_HTH_AsnC-type_CS"/>
</dbReference>
<organism evidence="4 5">
    <name type="scientific">Microbacterium gawkjiense</name>
    <dbReference type="NCBI Taxonomy" id="3067309"/>
    <lineage>
        <taxon>Bacteria</taxon>
        <taxon>Bacillati</taxon>
        <taxon>Actinomycetota</taxon>
        <taxon>Actinomycetes</taxon>
        <taxon>Micrococcales</taxon>
        <taxon>Microbacteriaceae</taxon>
        <taxon>Microbacterium</taxon>
    </lineage>
</organism>
<dbReference type="InterPro" id="IPR036388">
    <property type="entry name" value="WH-like_DNA-bd_sf"/>
</dbReference>
<keyword evidence="2" id="KW-0804">Transcription</keyword>
<proteinExistence type="predicted"/>
<evidence type="ECO:0000259" key="3">
    <source>
        <dbReference type="PROSITE" id="PS51000"/>
    </source>
</evidence>
<dbReference type="Pfam" id="PF08220">
    <property type="entry name" value="HTH_DeoR"/>
    <property type="match status" value="1"/>
</dbReference>
<dbReference type="InterPro" id="IPR036390">
    <property type="entry name" value="WH_DNA-bd_sf"/>
</dbReference>
<dbReference type="RefSeq" id="WP_311863447.1">
    <property type="nucleotide sequence ID" value="NZ_JAUZVV010000003.1"/>
</dbReference>
<dbReference type="PROSITE" id="PS51000">
    <property type="entry name" value="HTH_DEOR_2"/>
    <property type="match status" value="1"/>
</dbReference>
<evidence type="ECO:0000256" key="1">
    <source>
        <dbReference type="ARBA" id="ARBA00023015"/>
    </source>
</evidence>
<dbReference type="InterPro" id="IPR011991">
    <property type="entry name" value="ArsR-like_HTH"/>
</dbReference>
<accession>A0ABU3GE90</accession>
<feature type="domain" description="HTH deoR-type" evidence="3">
    <location>
        <begin position="494"/>
        <end position="549"/>
    </location>
</feature>
<keyword evidence="1" id="KW-0805">Transcription regulation</keyword>
<dbReference type="SUPFAM" id="SSF46785">
    <property type="entry name" value="Winged helix' DNA-binding domain"/>
    <property type="match status" value="1"/>
</dbReference>
<dbReference type="Proteomes" id="UP001251849">
    <property type="component" value="Unassembled WGS sequence"/>
</dbReference>
<evidence type="ECO:0000313" key="5">
    <source>
        <dbReference type="Proteomes" id="UP001251849"/>
    </source>
</evidence>
<dbReference type="CDD" id="cd00090">
    <property type="entry name" value="HTH_ARSR"/>
    <property type="match status" value="1"/>
</dbReference>
<gene>
    <name evidence="4" type="ORF">Q9S71_14925</name>
</gene>
<comment type="caution">
    <text evidence="4">The sequence shown here is derived from an EMBL/GenBank/DDBJ whole genome shotgun (WGS) entry which is preliminary data.</text>
</comment>
<dbReference type="InterPro" id="IPR001034">
    <property type="entry name" value="DeoR_HTH"/>
</dbReference>
<keyword evidence="5" id="KW-1185">Reference proteome</keyword>
<evidence type="ECO:0000256" key="2">
    <source>
        <dbReference type="ARBA" id="ARBA00023163"/>
    </source>
</evidence>
<dbReference type="EMBL" id="JAUZVV010000003">
    <property type="protein sequence ID" value="MDT3318119.1"/>
    <property type="molecule type" value="Genomic_DNA"/>
</dbReference>
<protein>
    <submittedName>
        <fullName evidence="4">DeoR family transcriptional regulator</fullName>
    </submittedName>
</protein>
<reference evidence="4 5" key="1">
    <citation type="submission" date="2023-08" db="EMBL/GenBank/DDBJ databases">
        <title>Microbacterium aquilitoris sp. nov. and Microbacterium gwkjibeachense sp. nov., isolated from beach.</title>
        <authorList>
            <person name="Lee S.D."/>
            <person name="Yang H."/>
            <person name="Kim I."/>
        </authorList>
    </citation>
    <scope>NUCLEOTIDE SEQUENCE [LARGE SCALE GENOMIC DNA]</scope>
    <source>
        <strain evidence="4 5">KSW4-11</strain>
    </source>
</reference>
<name>A0ABU3GE90_9MICO</name>
<dbReference type="PROSITE" id="PS00519">
    <property type="entry name" value="HTH_ASNC_1"/>
    <property type="match status" value="1"/>
</dbReference>
<evidence type="ECO:0000313" key="4">
    <source>
        <dbReference type="EMBL" id="MDT3318119.1"/>
    </source>
</evidence>
<sequence>MSTRADANQQGLLADGTFGVSPYTHEEAWAIASRLSPRDTIRVAARDSSGEILNQYDRLWDLDGPAPTTTWAMLLADDDLRFRYLCFDFDNSNGPAARDADRLSYWLDELNVPHLVCISGPSGGRHIWVRLEAPADAAAVKELAHYARSILTSLDVQPLTNPASGCVRPPFAPHRAGGYSNPLGNIGLLIDREAGEHTIEQLTALLVDLGAELPPTETTLPHGAILDGAGNPRIRGPKRPLSAAMDAALHGPAGADASHTLARILIAAANSRWSYDDIVGAAATATGLEHARTRRVGNDRVRRSPASTEKVLRSAWHYAVRFVASHPLNATGDDPDYRTRVMSVTTTVQRALERADSLPGLWATRNGRVEGTRSQRAVLDALCLYMLQSGRPVVEADVRRLSADTGYGRTTVSVALTALARHWIEKVAEAEGVHANKYRLHSRFSTEISDPNRTQARMRAEPAASLPLQQTLAQEIGIRLGLLNHDVFTAPRSLGRARGLLYMHIPESGSVGVSDLSMQLGVSTSSVRRRLARLVSSGLIERAGGGWRRIALSARDFVARSLNVDGHLARRARLYELERARWAWWQAEVTWMERRSKRRRGRRPSHFTESDRPGYVAYPRGPSRRCDHRAAMELVRAGILDGGFAQVA</sequence>